<keyword evidence="1" id="KW-1133">Transmembrane helix</keyword>
<name>A0ABU9YDM1_9PROT</name>
<dbReference type="InterPro" id="IPR021762">
    <property type="entry name" value="DUF3325"/>
</dbReference>
<reference evidence="2 3" key="1">
    <citation type="submission" date="2024-03" db="EMBL/GenBank/DDBJ databases">
        <title>High-quality draft genome sequencing of Tistrella sp. BH-R2-4.</title>
        <authorList>
            <person name="Dong C."/>
        </authorList>
    </citation>
    <scope>NUCLEOTIDE SEQUENCE [LARGE SCALE GENOMIC DNA]</scope>
    <source>
        <strain evidence="2 3">BH-R2-4</strain>
    </source>
</reference>
<dbReference type="EMBL" id="JBBKTW010000001">
    <property type="protein sequence ID" value="MEN2986780.1"/>
    <property type="molecule type" value="Genomic_DNA"/>
</dbReference>
<proteinExistence type="predicted"/>
<dbReference type="Pfam" id="PF11804">
    <property type="entry name" value="DUF3325"/>
    <property type="match status" value="1"/>
</dbReference>
<dbReference type="RefSeq" id="WP_345936571.1">
    <property type="nucleotide sequence ID" value="NZ_JBBKTW010000001.1"/>
</dbReference>
<accession>A0ABU9YDM1</accession>
<evidence type="ECO:0000313" key="3">
    <source>
        <dbReference type="Proteomes" id="UP001413721"/>
    </source>
</evidence>
<feature type="transmembrane region" description="Helical" evidence="1">
    <location>
        <begin position="94"/>
        <end position="114"/>
    </location>
</feature>
<comment type="caution">
    <text evidence="2">The sequence shown here is derived from an EMBL/GenBank/DDBJ whole genome shotgun (WGS) entry which is preliminary data.</text>
</comment>
<feature type="transmembrane region" description="Helical" evidence="1">
    <location>
        <begin position="44"/>
        <end position="60"/>
    </location>
</feature>
<protein>
    <submittedName>
        <fullName evidence="2">DUF3325 domain-containing protein</fullName>
    </submittedName>
</protein>
<evidence type="ECO:0000256" key="1">
    <source>
        <dbReference type="SAM" id="Phobius"/>
    </source>
</evidence>
<keyword evidence="1" id="KW-0472">Membrane</keyword>
<gene>
    <name evidence="2" type="ORF">WG926_00585</name>
</gene>
<evidence type="ECO:0000313" key="2">
    <source>
        <dbReference type="EMBL" id="MEN2986780.1"/>
    </source>
</evidence>
<keyword evidence="3" id="KW-1185">Reference proteome</keyword>
<feature type="transmembrane region" description="Helical" evidence="1">
    <location>
        <begin position="67"/>
        <end position="88"/>
    </location>
</feature>
<dbReference type="Proteomes" id="UP001413721">
    <property type="component" value="Unassembled WGS sequence"/>
</dbReference>
<sequence>MIPLLTLAVGVSAAVTLALAMPRHHDQGHGRGARAVHQPVRRRLEGGILALLAAGLIISAEGWGRGLVWVAGTAGLAGPLAAALFAWAPGWARRVAALGWPLAGAGLCLTAAGAG</sequence>
<organism evidence="2 3">
    <name type="scientific">Tistrella arctica</name>
    <dbReference type="NCBI Taxonomy" id="3133430"/>
    <lineage>
        <taxon>Bacteria</taxon>
        <taxon>Pseudomonadati</taxon>
        <taxon>Pseudomonadota</taxon>
        <taxon>Alphaproteobacteria</taxon>
        <taxon>Geminicoccales</taxon>
        <taxon>Geminicoccaceae</taxon>
        <taxon>Tistrella</taxon>
    </lineage>
</organism>
<keyword evidence="1" id="KW-0812">Transmembrane</keyword>